<proteinExistence type="predicted"/>
<comment type="caution">
    <text evidence="1">The sequence shown here is derived from an EMBL/GenBank/DDBJ whole genome shotgun (WGS) entry which is preliminary data.</text>
</comment>
<reference evidence="1 2" key="1">
    <citation type="submission" date="2021-06" db="EMBL/GenBank/DDBJ databases">
        <authorList>
            <person name="Kallberg Y."/>
            <person name="Tangrot J."/>
            <person name="Rosling A."/>
        </authorList>
    </citation>
    <scope>NUCLEOTIDE SEQUENCE [LARGE SCALE GENOMIC DNA]</scope>
    <source>
        <strain evidence="1 2">120-4 pot B 10/14</strain>
    </source>
</reference>
<name>A0ABN7V2Y1_GIGMA</name>
<evidence type="ECO:0000313" key="1">
    <source>
        <dbReference type="EMBL" id="CAG8722325.1"/>
    </source>
</evidence>
<gene>
    <name evidence="1" type="ORF">GMARGA_LOCUS13636</name>
</gene>
<organism evidence="1 2">
    <name type="scientific">Gigaspora margarita</name>
    <dbReference type="NCBI Taxonomy" id="4874"/>
    <lineage>
        <taxon>Eukaryota</taxon>
        <taxon>Fungi</taxon>
        <taxon>Fungi incertae sedis</taxon>
        <taxon>Mucoromycota</taxon>
        <taxon>Glomeromycotina</taxon>
        <taxon>Glomeromycetes</taxon>
        <taxon>Diversisporales</taxon>
        <taxon>Gigasporaceae</taxon>
        <taxon>Gigaspora</taxon>
    </lineage>
</organism>
<protein>
    <submittedName>
        <fullName evidence="1">11998_t:CDS:1</fullName>
    </submittedName>
</protein>
<sequence length="301" mass="34949">KEDMTFSRPSDDLLDRCGGGVRNKEDTTFSCPSDDLLDRYVPYYYFAFIEYYIKWVLETEDKENPAGSSYKRQRTEGENMEHSDNKNFFNTVKYDDNENELEKQTEQTIQYDGKIWIVTKINVYITPGTNGDFIRSMPNDAMHEIMLFGSTEQQSVTENVKELIVKFIKLLDSVDESYNETRQNDILKFVWGFVNLLADSFERENDLADFDLSELAYREIFLAPAIRSFCDVYPCSGEKHLFASSEELNLKKTDKESRDIGNKVDIIWSLKLTDLEFCIGEVSGPPNKRDHTHFFGDKLGC</sequence>
<dbReference type="Proteomes" id="UP000789901">
    <property type="component" value="Unassembled WGS sequence"/>
</dbReference>
<accession>A0ABN7V2Y1</accession>
<keyword evidence="2" id="KW-1185">Reference proteome</keyword>
<evidence type="ECO:0000313" key="2">
    <source>
        <dbReference type="Proteomes" id="UP000789901"/>
    </source>
</evidence>
<dbReference type="EMBL" id="CAJVQB010008716">
    <property type="protein sequence ID" value="CAG8722325.1"/>
    <property type="molecule type" value="Genomic_DNA"/>
</dbReference>
<feature type="non-terminal residue" evidence="1">
    <location>
        <position position="1"/>
    </location>
</feature>